<evidence type="ECO:0000313" key="2">
    <source>
        <dbReference type="EMBL" id="OIN88960.1"/>
    </source>
</evidence>
<reference evidence="2 3" key="1">
    <citation type="journal article" date="2016" name="Environ. Microbiol.">
        <title>Genomic resolution of a cold subsurface aquifer community provides metabolic insights for novel microbes adapted to high CO concentrations.</title>
        <authorList>
            <person name="Probst A.J."/>
            <person name="Castelle C.J."/>
            <person name="Singh A."/>
            <person name="Brown C.T."/>
            <person name="Anantharaman K."/>
            <person name="Sharon I."/>
            <person name="Hug L.A."/>
            <person name="Burstein D."/>
            <person name="Emerson J.B."/>
            <person name="Thomas B.C."/>
            <person name="Banfield J.F."/>
        </authorList>
    </citation>
    <scope>NUCLEOTIDE SEQUENCE [LARGE SCALE GENOMIC DNA]</scope>
    <source>
        <strain evidence="2">CG1_02_42_45</strain>
    </source>
</reference>
<dbReference type="SUPFAM" id="SSF143430">
    <property type="entry name" value="TTP0101/SSO1404-like"/>
    <property type="match status" value="1"/>
</dbReference>
<dbReference type="Pfam" id="PF20803">
    <property type="entry name" value="PaaX_M"/>
    <property type="match status" value="1"/>
</dbReference>
<organism evidence="2 3">
    <name type="scientific">Candidatus Berkelbacteria bacterium CG1_02_42_45</name>
    <dbReference type="NCBI Taxonomy" id="1805036"/>
    <lineage>
        <taxon>Bacteria</taxon>
        <taxon>Candidatus Berkelbacteria</taxon>
    </lineage>
</organism>
<dbReference type="InterPro" id="IPR048846">
    <property type="entry name" value="PaaX-like_central"/>
</dbReference>
<accession>A0A1J4RPJ1</accession>
<dbReference type="Gene3D" id="3.30.70.2650">
    <property type="match status" value="1"/>
</dbReference>
<feature type="domain" description="Transcriptional repressor PaaX-like central Cas2-like" evidence="1">
    <location>
        <begin position="50"/>
        <end position="123"/>
    </location>
</feature>
<evidence type="ECO:0000259" key="1">
    <source>
        <dbReference type="Pfam" id="PF20803"/>
    </source>
</evidence>
<name>A0A1J4RPJ1_9BACT</name>
<protein>
    <recommendedName>
        <fullName evidence="1">Transcriptional repressor PaaX-like central Cas2-like domain-containing protein</fullName>
    </recommendedName>
</protein>
<dbReference type="Proteomes" id="UP000182753">
    <property type="component" value="Unassembled WGS sequence"/>
</dbReference>
<comment type="caution">
    <text evidence="2">The sequence shown here is derived from an EMBL/GenBank/DDBJ whole genome shotgun (WGS) entry which is preliminary data.</text>
</comment>
<proteinExistence type="predicted"/>
<gene>
    <name evidence="2" type="ORF">AUJ40_02775</name>
</gene>
<evidence type="ECO:0000313" key="3">
    <source>
        <dbReference type="Proteomes" id="UP000182753"/>
    </source>
</evidence>
<dbReference type="EMBL" id="MNUJ01000055">
    <property type="protein sequence ID" value="OIN88960.1"/>
    <property type="molecule type" value="Genomic_DNA"/>
</dbReference>
<dbReference type="AlphaFoldDB" id="A0A1J4RPJ1"/>
<sequence length="134" mass="16021">MNEEYKSLPVNYLNGLIHRGYLETKIEKGQKSVRLTHKGKIRQLEGDKNDKKDGKWRFLSFDIPEQRSGDRDQFRRSIKRIGFKLVQKSLWVCPFVRADQVDLIIDELKIRQYVAYIISDKTDIENYLNRIFKK</sequence>